<dbReference type="PANTHER" id="PTHR37804">
    <property type="entry name" value="CDAA REGULATORY PROTEIN CDAR"/>
    <property type="match status" value="1"/>
</dbReference>
<sequence>MQFTLQKLKDSIPLRNMAATDRQVLLFCIGLAFVFWLILNLSQTYEIDKTVNIQYNVSPNRAIAGQPPRSIPVQIRGRGWNLIVESIRGKTVDILLDVNDDEQYLLSGNVLEQAIRRQLSSGDLEVENMGYEPQRVLTTPRDGKRVPVVSNVAVSFEVGYAAVSDVRFSPDSVTISGAIDALEDITSWPTTSLILDDLRQDVEATVPLEPTPEGLTLNYTSVALSLEVEPFIERQFRVPIELYNAPSVDSSRVFPAYATVTATVPQRAFGQIRRSDFRVEADVSRLQTSDGMNTVPVRLTRVPEYIRDVEFSPKAVEYYIYTQPD</sequence>
<dbReference type="Gene3D" id="2.170.120.40">
    <property type="entry name" value="YbbR-like domain"/>
    <property type="match status" value="1"/>
</dbReference>
<keyword evidence="2" id="KW-1185">Reference proteome</keyword>
<comment type="caution">
    <text evidence="1">The sequence shown here is derived from an EMBL/GenBank/DDBJ whole genome shotgun (WGS) entry which is preliminary data.</text>
</comment>
<gene>
    <name evidence="1" type="ORF">CLV84_3565</name>
</gene>
<proteinExistence type="predicted"/>
<organism evidence="1 2">
    <name type="scientific">Neolewinella xylanilytica</name>
    <dbReference type="NCBI Taxonomy" id="1514080"/>
    <lineage>
        <taxon>Bacteria</taxon>
        <taxon>Pseudomonadati</taxon>
        <taxon>Bacteroidota</taxon>
        <taxon>Saprospiria</taxon>
        <taxon>Saprospirales</taxon>
        <taxon>Lewinellaceae</taxon>
        <taxon>Neolewinella</taxon>
    </lineage>
</organism>
<evidence type="ECO:0008006" key="3">
    <source>
        <dbReference type="Google" id="ProtNLM"/>
    </source>
</evidence>
<dbReference type="OrthoDB" id="1115707at2"/>
<dbReference type="Proteomes" id="UP000237662">
    <property type="component" value="Unassembled WGS sequence"/>
</dbReference>
<dbReference type="EMBL" id="PTJC01000006">
    <property type="protein sequence ID" value="PPK86630.1"/>
    <property type="molecule type" value="Genomic_DNA"/>
</dbReference>
<evidence type="ECO:0000313" key="1">
    <source>
        <dbReference type="EMBL" id="PPK86630.1"/>
    </source>
</evidence>
<dbReference type="InterPro" id="IPR012505">
    <property type="entry name" value="YbbR"/>
</dbReference>
<dbReference type="PANTHER" id="PTHR37804:SF1">
    <property type="entry name" value="CDAA REGULATORY PROTEIN CDAR"/>
    <property type="match status" value="1"/>
</dbReference>
<dbReference type="InterPro" id="IPR053154">
    <property type="entry name" value="c-di-AMP_regulator"/>
</dbReference>
<protein>
    <recommendedName>
        <fullName evidence="3">YbbR-like protein</fullName>
    </recommendedName>
</protein>
<dbReference type="RefSeq" id="WP_104421052.1">
    <property type="nucleotide sequence ID" value="NZ_PTJC01000006.1"/>
</dbReference>
<reference evidence="1 2" key="1">
    <citation type="submission" date="2018-02" db="EMBL/GenBank/DDBJ databases">
        <title>Genomic Encyclopedia of Archaeal and Bacterial Type Strains, Phase II (KMG-II): from individual species to whole genera.</title>
        <authorList>
            <person name="Goeker M."/>
        </authorList>
    </citation>
    <scope>NUCLEOTIDE SEQUENCE [LARGE SCALE GENOMIC DNA]</scope>
    <source>
        <strain evidence="1 2">DSM 29526</strain>
    </source>
</reference>
<evidence type="ECO:0000313" key="2">
    <source>
        <dbReference type="Proteomes" id="UP000237662"/>
    </source>
</evidence>
<dbReference type="Pfam" id="PF07949">
    <property type="entry name" value="YbbR"/>
    <property type="match status" value="1"/>
</dbReference>
<dbReference type="Gene3D" id="2.170.120.30">
    <property type="match status" value="1"/>
</dbReference>
<accession>A0A2S6I654</accession>
<name>A0A2S6I654_9BACT</name>
<dbReference type="AlphaFoldDB" id="A0A2S6I654"/>